<dbReference type="PROSITE" id="PS50850">
    <property type="entry name" value="MFS"/>
    <property type="match status" value="1"/>
</dbReference>
<evidence type="ECO:0000256" key="3">
    <source>
        <dbReference type="ARBA" id="ARBA00022692"/>
    </source>
</evidence>
<dbReference type="InterPro" id="IPR036259">
    <property type="entry name" value="MFS_trans_sf"/>
</dbReference>
<evidence type="ECO:0000313" key="8">
    <source>
        <dbReference type="EMBL" id="UYQ94356.1"/>
    </source>
</evidence>
<dbReference type="SUPFAM" id="SSF103473">
    <property type="entry name" value="MFS general substrate transporter"/>
    <property type="match status" value="1"/>
</dbReference>
<organism evidence="8 9">
    <name type="scientific">Chitinophaga horti</name>
    <dbReference type="NCBI Taxonomy" id="2920382"/>
    <lineage>
        <taxon>Bacteria</taxon>
        <taxon>Pseudomonadati</taxon>
        <taxon>Bacteroidota</taxon>
        <taxon>Chitinophagia</taxon>
        <taxon>Chitinophagales</taxon>
        <taxon>Chitinophagaceae</taxon>
        <taxon>Chitinophaga</taxon>
    </lineage>
</organism>
<feature type="transmembrane region" description="Helical" evidence="6">
    <location>
        <begin position="263"/>
        <end position="280"/>
    </location>
</feature>
<dbReference type="InterPro" id="IPR050189">
    <property type="entry name" value="MFS_Efflux_Transporters"/>
</dbReference>
<keyword evidence="3 6" id="KW-0812">Transmembrane</keyword>
<dbReference type="InterPro" id="IPR020846">
    <property type="entry name" value="MFS_dom"/>
</dbReference>
<dbReference type="PANTHER" id="PTHR43124:SF3">
    <property type="entry name" value="CHLORAMPHENICOL EFFLUX PUMP RV0191"/>
    <property type="match status" value="1"/>
</dbReference>
<feature type="transmembrane region" description="Helical" evidence="6">
    <location>
        <begin position="351"/>
        <end position="376"/>
    </location>
</feature>
<comment type="subcellular location">
    <subcellularLocation>
        <location evidence="1">Cell membrane</location>
        <topology evidence="1">Multi-pass membrane protein</topology>
    </subcellularLocation>
</comment>
<feature type="domain" description="Major facilitator superfamily (MFS) profile" evidence="7">
    <location>
        <begin position="19"/>
        <end position="414"/>
    </location>
</feature>
<evidence type="ECO:0000256" key="4">
    <source>
        <dbReference type="ARBA" id="ARBA00022989"/>
    </source>
</evidence>
<feature type="transmembrane region" description="Helical" evidence="6">
    <location>
        <begin position="292"/>
        <end position="310"/>
    </location>
</feature>
<keyword evidence="4 6" id="KW-1133">Transmembrane helix</keyword>
<sequence length="423" mass="46018">MENTKEIKQRVFTPYQVFVITILAFLQFTVVLDFMVMSPLGTLLMDKRYMGLTPHQFTTVVSAYAISAGISGFLSASFADKFDRKKLLLFFYSGFVLGTLFCGLAPTYATILAARIFTGVFGGVLASISFAIITDLFPLQVRGRVMGFVQMAFSVSQIMGIPVGIKLASMFNWHAPFLLIVGICIPVGIIIAIKLKPVNAHLQLQQATRDRNPMAHLFSVIKQPAYLRAFTATMLMATGGFMLMPLGSDFTVHNVGIPFEDQFLIYMAVGCCTLIAGPLLGKLADKVGKFKVFVGGSILAMIMVGVYTHLSITPIWVVIIINALMMIGVSSRMISGSALMTAVPEMKDRGAFMAVNSSVQQVSGGIAALIAGMIVIRQPDGHLERFDIMGYVIIASMIAMIPLLYVVYKYVMSKSTAAEKKAA</sequence>
<evidence type="ECO:0000256" key="5">
    <source>
        <dbReference type="ARBA" id="ARBA00023136"/>
    </source>
</evidence>
<protein>
    <submittedName>
        <fullName evidence="8">MFS transporter</fullName>
    </submittedName>
</protein>
<feature type="transmembrane region" description="Helical" evidence="6">
    <location>
        <begin position="145"/>
        <end position="165"/>
    </location>
</feature>
<evidence type="ECO:0000313" key="9">
    <source>
        <dbReference type="Proteomes" id="UP001162741"/>
    </source>
</evidence>
<dbReference type="Proteomes" id="UP001162741">
    <property type="component" value="Chromosome"/>
</dbReference>
<dbReference type="EMBL" id="CP107006">
    <property type="protein sequence ID" value="UYQ94356.1"/>
    <property type="molecule type" value="Genomic_DNA"/>
</dbReference>
<keyword evidence="2" id="KW-1003">Cell membrane</keyword>
<feature type="transmembrane region" description="Helical" evidence="6">
    <location>
        <begin position="171"/>
        <end position="193"/>
    </location>
</feature>
<dbReference type="RefSeq" id="WP_255861158.1">
    <property type="nucleotide sequence ID" value="NZ_CP107006.1"/>
</dbReference>
<feature type="transmembrane region" description="Helical" evidence="6">
    <location>
        <begin position="112"/>
        <end position="133"/>
    </location>
</feature>
<reference evidence="8" key="1">
    <citation type="submission" date="2022-10" db="EMBL/GenBank/DDBJ databases">
        <title>Chitinophaga sp. nov., isolated from soil.</title>
        <authorList>
            <person name="Jeon C.O."/>
        </authorList>
    </citation>
    <scope>NUCLEOTIDE SEQUENCE</scope>
    <source>
        <strain evidence="8">R8</strain>
    </source>
</reference>
<feature type="transmembrane region" description="Helical" evidence="6">
    <location>
        <begin position="87"/>
        <end position="106"/>
    </location>
</feature>
<dbReference type="PANTHER" id="PTHR43124">
    <property type="entry name" value="PURINE EFFLUX PUMP PBUE"/>
    <property type="match status" value="1"/>
</dbReference>
<gene>
    <name evidence="8" type="ORF">MKQ68_04540</name>
</gene>
<evidence type="ECO:0000259" key="7">
    <source>
        <dbReference type="PROSITE" id="PS50850"/>
    </source>
</evidence>
<feature type="transmembrane region" description="Helical" evidence="6">
    <location>
        <begin position="225"/>
        <end position="243"/>
    </location>
</feature>
<feature type="transmembrane region" description="Helical" evidence="6">
    <location>
        <begin position="316"/>
        <end position="339"/>
    </location>
</feature>
<keyword evidence="5 6" id="KW-0472">Membrane</keyword>
<dbReference type="Gene3D" id="1.20.1250.20">
    <property type="entry name" value="MFS general substrate transporter like domains"/>
    <property type="match status" value="1"/>
</dbReference>
<evidence type="ECO:0000256" key="6">
    <source>
        <dbReference type="SAM" id="Phobius"/>
    </source>
</evidence>
<accession>A0ABY6J3W2</accession>
<evidence type="ECO:0000256" key="1">
    <source>
        <dbReference type="ARBA" id="ARBA00004651"/>
    </source>
</evidence>
<keyword evidence="9" id="KW-1185">Reference proteome</keyword>
<name>A0ABY6J3W2_9BACT</name>
<feature type="transmembrane region" description="Helical" evidence="6">
    <location>
        <begin position="12"/>
        <end position="37"/>
    </location>
</feature>
<dbReference type="InterPro" id="IPR011701">
    <property type="entry name" value="MFS"/>
</dbReference>
<proteinExistence type="predicted"/>
<feature type="transmembrane region" description="Helical" evidence="6">
    <location>
        <begin position="388"/>
        <end position="411"/>
    </location>
</feature>
<dbReference type="CDD" id="cd17324">
    <property type="entry name" value="MFS_NepI_like"/>
    <property type="match status" value="1"/>
</dbReference>
<dbReference type="Pfam" id="PF07690">
    <property type="entry name" value="MFS_1"/>
    <property type="match status" value="1"/>
</dbReference>
<feature type="transmembrane region" description="Helical" evidence="6">
    <location>
        <begin position="57"/>
        <end position="75"/>
    </location>
</feature>
<evidence type="ECO:0000256" key="2">
    <source>
        <dbReference type="ARBA" id="ARBA00022475"/>
    </source>
</evidence>